<proteinExistence type="predicted"/>
<gene>
    <name evidence="1" type="ORF">VCS650_LOCUS44087</name>
</gene>
<evidence type="ECO:0000313" key="1">
    <source>
        <dbReference type="EMBL" id="CAF1544125.1"/>
    </source>
</evidence>
<feature type="non-terminal residue" evidence="1">
    <location>
        <position position="1"/>
    </location>
</feature>
<evidence type="ECO:0000313" key="2">
    <source>
        <dbReference type="Proteomes" id="UP000663891"/>
    </source>
</evidence>
<comment type="caution">
    <text evidence="1">The sequence shown here is derived from an EMBL/GenBank/DDBJ whole genome shotgun (WGS) entry which is preliminary data.</text>
</comment>
<name>A0A815W720_9BILA</name>
<accession>A0A815W720</accession>
<dbReference type="EMBL" id="CAJNON010008289">
    <property type="protein sequence ID" value="CAF1544125.1"/>
    <property type="molecule type" value="Genomic_DNA"/>
</dbReference>
<dbReference type="AlphaFoldDB" id="A0A815W720"/>
<reference evidence="1" key="1">
    <citation type="submission" date="2021-02" db="EMBL/GenBank/DDBJ databases">
        <authorList>
            <person name="Nowell W R."/>
        </authorList>
    </citation>
    <scope>NUCLEOTIDE SEQUENCE</scope>
</reference>
<sequence length="16" mass="1705">MLQGGDLERHNGTGGY</sequence>
<protein>
    <submittedName>
        <fullName evidence="1">Uncharacterized protein</fullName>
    </submittedName>
</protein>
<dbReference type="Proteomes" id="UP000663891">
    <property type="component" value="Unassembled WGS sequence"/>
</dbReference>
<organism evidence="1 2">
    <name type="scientific">Adineta steineri</name>
    <dbReference type="NCBI Taxonomy" id="433720"/>
    <lineage>
        <taxon>Eukaryota</taxon>
        <taxon>Metazoa</taxon>
        <taxon>Spiralia</taxon>
        <taxon>Gnathifera</taxon>
        <taxon>Rotifera</taxon>
        <taxon>Eurotatoria</taxon>
        <taxon>Bdelloidea</taxon>
        <taxon>Adinetida</taxon>
        <taxon>Adinetidae</taxon>
        <taxon>Adineta</taxon>
    </lineage>
</organism>